<sequence length="128" mass="14718">MLLLIPADHPYPRRPLPPAPYLLEEPRKATAAVEAAIRACPNYHFTADYPRPTYAQRYDLGETLDSPFLTYREAVWVELWRYEFDTDTAAQVLTQLQRIIAHRKASGIAPVYDKGKCFFPERSTPPQP</sequence>
<organism evidence="1 2">
    <name type="scientific">Hymenobacter antarcticus</name>
    <dbReference type="NCBI Taxonomy" id="486270"/>
    <lineage>
        <taxon>Bacteria</taxon>
        <taxon>Pseudomonadati</taxon>
        <taxon>Bacteroidota</taxon>
        <taxon>Cytophagia</taxon>
        <taxon>Cytophagales</taxon>
        <taxon>Hymenobacteraceae</taxon>
        <taxon>Hymenobacter</taxon>
    </lineage>
</organism>
<proteinExistence type="predicted"/>
<accession>A0ABP7PZ54</accession>
<dbReference type="RefSeq" id="WP_345123627.1">
    <property type="nucleotide sequence ID" value="NZ_BAABDI010000011.1"/>
</dbReference>
<protein>
    <submittedName>
        <fullName evidence="1">Uncharacterized protein</fullName>
    </submittedName>
</protein>
<evidence type="ECO:0000313" key="1">
    <source>
        <dbReference type="EMBL" id="GAA3973806.1"/>
    </source>
</evidence>
<name>A0ABP7PZ54_9BACT</name>
<dbReference type="EMBL" id="BAABDI010000011">
    <property type="protein sequence ID" value="GAA3973806.1"/>
    <property type="molecule type" value="Genomic_DNA"/>
</dbReference>
<gene>
    <name evidence="1" type="ORF">GCM10022407_19520</name>
</gene>
<keyword evidence="2" id="KW-1185">Reference proteome</keyword>
<comment type="caution">
    <text evidence="1">The sequence shown here is derived from an EMBL/GenBank/DDBJ whole genome shotgun (WGS) entry which is preliminary data.</text>
</comment>
<reference evidence="2" key="1">
    <citation type="journal article" date="2019" name="Int. J. Syst. Evol. Microbiol.">
        <title>The Global Catalogue of Microorganisms (GCM) 10K type strain sequencing project: providing services to taxonomists for standard genome sequencing and annotation.</title>
        <authorList>
            <consortium name="The Broad Institute Genomics Platform"/>
            <consortium name="The Broad Institute Genome Sequencing Center for Infectious Disease"/>
            <person name="Wu L."/>
            <person name="Ma J."/>
        </authorList>
    </citation>
    <scope>NUCLEOTIDE SEQUENCE [LARGE SCALE GENOMIC DNA]</scope>
    <source>
        <strain evidence="2">JCM 17217</strain>
    </source>
</reference>
<evidence type="ECO:0000313" key="2">
    <source>
        <dbReference type="Proteomes" id="UP001501556"/>
    </source>
</evidence>
<dbReference type="Proteomes" id="UP001501556">
    <property type="component" value="Unassembled WGS sequence"/>
</dbReference>